<sequence>MVPPDSTINLDIETGKLCDADLVSSGSSISMSSDEKQPVLKCHVDNSTLNLQQMAPTSQPDIATILEVETGKLCDAELQVVKNMQEAQKEYCRVGHNMHYCNLCHELKVELNMIHCSLSHSVSVINSSLGSISVINSGLGITCSMASPSPSVWVFYILQLYIAQLPSFYFQNRGHIGLGRGCHMLRVRGRVVNVTFQHRICYVFIRGSKRNNLPIITIVLSIHFPKAFEIQLKMDGRKMTDRKQGKTNTE</sequence>
<proteinExistence type="predicted"/>
<dbReference type="EMBL" id="NQVE01000161">
    <property type="protein sequence ID" value="RAL42982.1"/>
    <property type="molecule type" value="Genomic_DNA"/>
</dbReference>
<gene>
    <name evidence="1" type="ORF">DM860_009764</name>
</gene>
<keyword evidence="2" id="KW-1185">Reference proteome</keyword>
<protein>
    <submittedName>
        <fullName evidence="1">Uncharacterized protein</fullName>
    </submittedName>
</protein>
<dbReference type="Proteomes" id="UP000249390">
    <property type="component" value="Unassembled WGS sequence"/>
</dbReference>
<comment type="caution">
    <text evidence="1">The sequence shown here is derived from an EMBL/GenBank/DDBJ whole genome shotgun (WGS) entry which is preliminary data.</text>
</comment>
<reference evidence="1 2" key="1">
    <citation type="submission" date="2018-06" db="EMBL/GenBank/DDBJ databases">
        <title>The Genome of Cuscuta australis (Dodder) Provides Insight into the Evolution of Plant Parasitism.</title>
        <authorList>
            <person name="Liu H."/>
        </authorList>
    </citation>
    <scope>NUCLEOTIDE SEQUENCE [LARGE SCALE GENOMIC DNA]</scope>
    <source>
        <strain evidence="2">cv. Yunnan</strain>
        <tissue evidence="1">Vines</tissue>
    </source>
</reference>
<name>A0A328DAX7_9ASTE</name>
<evidence type="ECO:0000313" key="1">
    <source>
        <dbReference type="EMBL" id="RAL42982.1"/>
    </source>
</evidence>
<dbReference type="AlphaFoldDB" id="A0A328DAX7"/>
<evidence type="ECO:0000313" key="2">
    <source>
        <dbReference type="Proteomes" id="UP000249390"/>
    </source>
</evidence>
<accession>A0A328DAX7</accession>
<organism evidence="1 2">
    <name type="scientific">Cuscuta australis</name>
    <dbReference type="NCBI Taxonomy" id="267555"/>
    <lineage>
        <taxon>Eukaryota</taxon>
        <taxon>Viridiplantae</taxon>
        <taxon>Streptophyta</taxon>
        <taxon>Embryophyta</taxon>
        <taxon>Tracheophyta</taxon>
        <taxon>Spermatophyta</taxon>
        <taxon>Magnoliopsida</taxon>
        <taxon>eudicotyledons</taxon>
        <taxon>Gunneridae</taxon>
        <taxon>Pentapetalae</taxon>
        <taxon>asterids</taxon>
        <taxon>lamiids</taxon>
        <taxon>Solanales</taxon>
        <taxon>Convolvulaceae</taxon>
        <taxon>Cuscuteae</taxon>
        <taxon>Cuscuta</taxon>
        <taxon>Cuscuta subgen. Grammica</taxon>
        <taxon>Cuscuta sect. Cleistogrammica</taxon>
    </lineage>
</organism>